<dbReference type="SUPFAM" id="SSF51126">
    <property type="entry name" value="Pectin lyase-like"/>
    <property type="match status" value="1"/>
</dbReference>
<comment type="caution">
    <text evidence="1">The sequence shown here is derived from an EMBL/GenBank/DDBJ whole genome shotgun (WGS) entry which is preliminary data.</text>
</comment>
<protein>
    <recommendedName>
        <fullName evidence="3">Pectate lyase superfamily protein domain-containing protein</fullName>
    </recommendedName>
</protein>
<dbReference type="RefSeq" id="WP_208270469.1">
    <property type="nucleotide sequence ID" value="NZ_BAAAGM010000066.1"/>
</dbReference>
<dbReference type="EMBL" id="JAGEOK010000023">
    <property type="protein sequence ID" value="MBO2442138.1"/>
    <property type="molecule type" value="Genomic_DNA"/>
</dbReference>
<reference evidence="1 2" key="1">
    <citation type="submission" date="2021-03" db="EMBL/GenBank/DDBJ databases">
        <authorList>
            <person name="Kanchanasin P."/>
            <person name="Saeng-In P."/>
            <person name="Phongsopitanun W."/>
            <person name="Yuki M."/>
            <person name="Kudo T."/>
            <person name="Ohkuma M."/>
            <person name="Tanasupawat S."/>
        </authorList>
    </citation>
    <scope>NUCLEOTIDE SEQUENCE [LARGE SCALE GENOMIC DNA]</scope>
    <source>
        <strain evidence="1 2">L46</strain>
    </source>
</reference>
<proteinExistence type="predicted"/>
<dbReference type="Proteomes" id="UP000666915">
    <property type="component" value="Unassembled WGS sequence"/>
</dbReference>
<dbReference type="InterPro" id="IPR011050">
    <property type="entry name" value="Pectin_lyase_fold/virulence"/>
</dbReference>
<gene>
    <name evidence="1" type="ORF">J4557_31895</name>
</gene>
<organism evidence="1 2">
    <name type="scientific">Actinomadura nitritigenes</name>
    <dbReference type="NCBI Taxonomy" id="134602"/>
    <lineage>
        <taxon>Bacteria</taxon>
        <taxon>Bacillati</taxon>
        <taxon>Actinomycetota</taxon>
        <taxon>Actinomycetes</taxon>
        <taxon>Streptosporangiales</taxon>
        <taxon>Thermomonosporaceae</taxon>
        <taxon>Actinomadura</taxon>
    </lineage>
</organism>
<evidence type="ECO:0000313" key="2">
    <source>
        <dbReference type="Proteomes" id="UP000666915"/>
    </source>
</evidence>
<accession>A0ABS3R7H1</accession>
<keyword evidence="2" id="KW-1185">Reference proteome</keyword>
<evidence type="ECO:0008006" key="3">
    <source>
        <dbReference type="Google" id="ProtNLM"/>
    </source>
</evidence>
<sequence length="362" mass="38351">MAEPAGGPSTARGVLLDSFTGATDDAKLTQALSYVSQQTCKPAIVLGQRSMEFKQPRQVFDGLAFTGLISGNEFHYNQRVRISVPGSGWLTLPKGRTRGLYVGNLSFEGDSGTAFFADQGSGGPVLWASHFENLAFNLFKHVMWGAHNAVAFSGFWDVNNSYDTPFKLWGSDNSYWTDGMLIDSPRMGHGDRYHVWLPNVSKTVVGPIFATARANVCALRLDGGRGVVLNGARFDAQAQAGHPTLGSQLLITGGRFVRVRDCWFYGGMSDPGSAGHSHPAYDKGIVTVTGGAGIVLDGLMFSDGDGVQPDATRPGTPHVHIGGGSGIRIRDIQASGAPVVRRASSVPAATIVTDPDVPVSVG</sequence>
<name>A0ABS3R7H1_9ACTN</name>
<evidence type="ECO:0000313" key="1">
    <source>
        <dbReference type="EMBL" id="MBO2442138.1"/>
    </source>
</evidence>